<reference evidence="1 2" key="1">
    <citation type="submission" date="2020-01" db="EMBL/GenBank/DDBJ databases">
        <title>Paenibacillus soybeanensis sp. nov. isolated from the nodules of soybean (Glycine max(L.) Merr).</title>
        <authorList>
            <person name="Wang H."/>
        </authorList>
    </citation>
    <scope>NUCLEOTIDE SEQUENCE [LARGE SCALE GENOMIC DNA]</scope>
    <source>
        <strain evidence="1 2">T1</strain>
    </source>
</reference>
<comment type="caution">
    <text evidence="1">The sequence shown here is derived from an EMBL/GenBank/DDBJ whole genome shotgun (WGS) entry which is preliminary data.</text>
</comment>
<dbReference type="Proteomes" id="UP000665561">
    <property type="component" value="Unassembled WGS sequence"/>
</dbReference>
<gene>
    <name evidence="1" type="ORF">GT019_15820</name>
</gene>
<organism evidence="1 2">
    <name type="scientific">Paenibacillus glycinis</name>
    <dbReference type="NCBI Taxonomy" id="2697035"/>
    <lineage>
        <taxon>Bacteria</taxon>
        <taxon>Bacillati</taxon>
        <taxon>Bacillota</taxon>
        <taxon>Bacilli</taxon>
        <taxon>Bacillales</taxon>
        <taxon>Paenibacillaceae</taxon>
        <taxon>Paenibacillus</taxon>
    </lineage>
</organism>
<name>A0ABW9XRS9_9BACL</name>
<sequence>MKWREERGSAFLLVVFMILLFAMLGVAVLGASIGGAQRSQKAEDNVQTVHLADKALSEAVAQVMADFDNQAIEPNQLRTQLEAFVRDFKDTGNRDSDLDVAKAPGYRIERICIVGTPNCGDPGGGTGSAQTPTSDMLKVTAIAEVNGMRRELTQTITLNTYPDFLKYAMGSEGEVTINGAPLIMNGGIYSGGQLKLRNLADYTYHGNSGLAATQFLYLSPDLADNPLPCTIGSGIGQDGDREKLFVQKYDDVLYREDNDPNYTPVFTETYNCEQFHGLRKEEVTLTETKKFISIDVAQSFIDKAVEALNPDPNSDLPTSIRDELSKAYRESPDPANALMTKIKEDLGVFYTDFASDRYVTIPFAPPEPGPLASDADRTVYQQRKAQYDAAMAEVNEKLGHMSGPIYVDGDLKVGKELKQLLYAEKGPNDWLIVNGNLTVQNDAAGTDIPVTANMLVKGKVALGGSLSMDATLFSLDEQENEIVDAHIGGKGLVLIANGPISVYRVDSFQPLGGGYKPDSANTLNAFFYTDKQAELYGVGSLFWIHGGFFAKKSITINAVLGNTSEAQGQNDLVFDDPADHQAGLTEKQARFVIDYDDDVFINQKIGLPRVDRIKVTVGPKKLKSMDGEG</sequence>
<accession>A0ABW9XRS9</accession>
<dbReference type="EMBL" id="JAAAMV010000012">
    <property type="protein sequence ID" value="NBD25351.1"/>
    <property type="molecule type" value="Genomic_DNA"/>
</dbReference>
<proteinExistence type="predicted"/>
<protein>
    <submittedName>
        <fullName evidence="1">Uncharacterized protein</fullName>
    </submittedName>
</protein>
<evidence type="ECO:0000313" key="2">
    <source>
        <dbReference type="Proteomes" id="UP000665561"/>
    </source>
</evidence>
<keyword evidence="2" id="KW-1185">Reference proteome</keyword>
<evidence type="ECO:0000313" key="1">
    <source>
        <dbReference type="EMBL" id="NBD25351.1"/>
    </source>
</evidence>
<dbReference type="RefSeq" id="WP_161744165.1">
    <property type="nucleotide sequence ID" value="NZ_JAAAMV010000012.1"/>
</dbReference>